<accession>A0A2P1CKX7</accession>
<evidence type="ECO:0000313" key="2">
    <source>
        <dbReference type="EMBL" id="AVJ51859.1"/>
    </source>
</evidence>
<dbReference type="Gene3D" id="3.90.75.20">
    <property type="match status" value="1"/>
</dbReference>
<dbReference type="EMBL" id="MG963916">
    <property type="protein sequence ID" value="AVJ51859.1"/>
    <property type="molecule type" value="Genomic_DNA"/>
</dbReference>
<keyword evidence="2" id="KW-0255">Endonuclease</keyword>
<dbReference type="SUPFAM" id="SSF54060">
    <property type="entry name" value="His-Me finger endonucleases"/>
    <property type="match status" value="1"/>
</dbReference>
<evidence type="ECO:0000259" key="1">
    <source>
        <dbReference type="Pfam" id="PF13392"/>
    </source>
</evidence>
<dbReference type="Pfam" id="PF13392">
    <property type="entry name" value="HNH_3"/>
    <property type="match status" value="1"/>
</dbReference>
<reference evidence="2 3" key="1">
    <citation type="submission" date="2018-02" db="EMBL/GenBank/DDBJ databases">
        <title>Novel Myoviridae phage isolate lyses two Escherichia coli pathotypes.</title>
        <authorList>
            <person name="Garling E.E."/>
            <person name="Mellies J."/>
            <person name="Cepko L."/>
            <person name="Dinsdale M."/>
        </authorList>
    </citation>
    <scope>NUCLEOTIDE SEQUENCE [LARGE SCALE GENOMIC DNA]</scope>
</reference>
<feature type="domain" description="HNH nuclease" evidence="1">
    <location>
        <begin position="57"/>
        <end position="102"/>
    </location>
</feature>
<name>A0A2P1CKX7_9CAUD</name>
<sequence length="231" mass="26573">MFEMKNLGFLGYNHYCATYDGRIYSLYSNKFLHPNVQKKTGYAMVTLCEDGKKFQVLVHRVIAMTFVDNDNPSVKTQVNHLDGNKLNNAAWNLEWTTPEENTHHAHEMGLKKDYVNKYRSLDDATALEICRLLEQGARVKDICEMFGVNQPLVSGIKNGSVYPDISKEFNFRKVPTSNRISEHKIIGICEDLSDRVLCVNKIAKKWGVSFSVVKGIKDRKTYTYISNNYDW</sequence>
<dbReference type="GO" id="GO:0004519">
    <property type="term" value="F:endonuclease activity"/>
    <property type="evidence" value="ECO:0007669"/>
    <property type="project" value="UniProtKB-KW"/>
</dbReference>
<keyword evidence="2" id="KW-0540">Nuclease</keyword>
<evidence type="ECO:0000313" key="3">
    <source>
        <dbReference type="Proteomes" id="UP000240695"/>
    </source>
</evidence>
<dbReference type="Proteomes" id="UP000240695">
    <property type="component" value="Genome"/>
</dbReference>
<protein>
    <submittedName>
        <fullName evidence="2">DNA endonuclease I</fullName>
    </submittedName>
</protein>
<keyword evidence="2" id="KW-0378">Hydrolase</keyword>
<dbReference type="InterPro" id="IPR044925">
    <property type="entry name" value="His-Me_finger_sf"/>
</dbReference>
<dbReference type="InterPro" id="IPR003615">
    <property type="entry name" value="HNH_nuc"/>
</dbReference>
<organism evidence="2 3">
    <name type="scientific">Escherichia phage PDX</name>
    <dbReference type="NCBI Taxonomy" id="2099658"/>
    <lineage>
        <taxon>Viruses</taxon>
        <taxon>Duplodnaviria</taxon>
        <taxon>Heunggongvirae</taxon>
        <taxon>Uroviricota</taxon>
        <taxon>Caudoviricetes</taxon>
        <taxon>Vequintavirinae</taxon>
        <taxon>Vequintavirus</taxon>
        <taxon>Vequintavirus PDX</taxon>
        <taxon>Vequintavirus FFH2</taxon>
    </lineage>
</organism>
<keyword evidence="3" id="KW-1185">Reference proteome</keyword>
<proteinExistence type="predicted"/>